<keyword evidence="2" id="KW-1185">Reference proteome</keyword>
<gene>
    <name evidence="1" type="ORF">EOE65_02045</name>
</gene>
<evidence type="ECO:0008006" key="3">
    <source>
        <dbReference type="Google" id="ProtNLM"/>
    </source>
</evidence>
<evidence type="ECO:0000313" key="1">
    <source>
        <dbReference type="EMBL" id="RVU32452.1"/>
    </source>
</evidence>
<organism evidence="1 2">
    <name type="scientific">Neptunomonas marina</name>
    <dbReference type="NCBI Taxonomy" id="1815562"/>
    <lineage>
        <taxon>Bacteria</taxon>
        <taxon>Pseudomonadati</taxon>
        <taxon>Pseudomonadota</taxon>
        <taxon>Gammaproteobacteria</taxon>
        <taxon>Oceanospirillales</taxon>
        <taxon>Oceanospirillaceae</taxon>
        <taxon>Neptunomonas</taxon>
    </lineage>
</organism>
<dbReference type="EMBL" id="SACQ01000001">
    <property type="protein sequence ID" value="RVU32452.1"/>
    <property type="molecule type" value="Genomic_DNA"/>
</dbReference>
<accession>A0A437QD37</accession>
<dbReference type="Proteomes" id="UP000282818">
    <property type="component" value="Unassembled WGS sequence"/>
</dbReference>
<sequence>MDAFKPELLQQLATTRMPYGKYTNCLLIDLPEPYVCWFARKGFPKGSLGVLLEVLYEIKLNGLEDLVRPLKREQR</sequence>
<evidence type="ECO:0000313" key="2">
    <source>
        <dbReference type="Proteomes" id="UP000282818"/>
    </source>
</evidence>
<reference evidence="1 2" key="1">
    <citation type="submission" date="2019-01" db="EMBL/GenBank/DDBJ databases">
        <authorList>
            <person name="Chen W.-M."/>
        </authorList>
    </citation>
    <scope>NUCLEOTIDE SEQUENCE [LARGE SCALE GENOMIC DNA]</scope>
    <source>
        <strain evidence="1 2">HPM-16</strain>
    </source>
</reference>
<comment type="caution">
    <text evidence="1">The sequence shown here is derived from an EMBL/GenBank/DDBJ whole genome shotgun (WGS) entry which is preliminary data.</text>
</comment>
<proteinExistence type="predicted"/>
<dbReference type="AlphaFoldDB" id="A0A437QD37"/>
<protein>
    <recommendedName>
        <fullName evidence="3">Cytoplasmic protein</fullName>
    </recommendedName>
</protein>
<name>A0A437QD37_9GAMM</name>
<dbReference type="RefSeq" id="WP_127692621.1">
    <property type="nucleotide sequence ID" value="NZ_SACQ01000001.1"/>
</dbReference>
<dbReference type="InterPro" id="IPR024530">
    <property type="entry name" value="QSregVF_b"/>
</dbReference>
<dbReference type="Pfam" id="PF12843">
    <property type="entry name" value="QSregVF_b"/>
    <property type="match status" value="1"/>
</dbReference>